<protein>
    <submittedName>
        <fullName evidence="2">Uncharacterized protein</fullName>
    </submittedName>
</protein>
<evidence type="ECO:0000313" key="2">
    <source>
        <dbReference type="EMBL" id="AFM42931.1"/>
    </source>
</evidence>
<name>I4DAV7_DESAJ</name>
<gene>
    <name evidence="2" type="ordered locus">Desaci_4068</name>
</gene>
<reference evidence="2 3" key="1">
    <citation type="journal article" date="2012" name="J. Bacteriol.">
        <title>Complete genome sequences of Desulfosporosinus orientis DSM765T, Desulfosporosinus youngiae DSM17734T, Desulfosporosinus meridiei DSM13257T, and Desulfosporosinus acidiphilus DSM22704T.</title>
        <authorList>
            <person name="Pester M."/>
            <person name="Brambilla E."/>
            <person name="Alazard D."/>
            <person name="Rattei T."/>
            <person name="Weinmaier T."/>
            <person name="Han J."/>
            <person name="Lucas S."/>
            <person name="Lapidus A."/>
            <person name="Cheng J.F."/>
            <person name="Goodwin L."/>
            <person name="Pitluck S."/>
            <person name="Peters L."/>
            <person name="Ovchinnikova G."/>
            <person name="Teshima H."/>
            <person name="Detter J.C."/>
            <person name="Han C.S."/>
            <person name="Tapia R."/>
            <person name="Land M.L."/>
            <person name="Hauser L."/>
            <person name="Kyrpides N.C."/>
            <person name="Ivanova N.N."/>
            <person name="Pagani I."/>
            <person name="Huntmann M."/>
            <person name="Wei C.L."/>
            <person name="Davenport K.W."/>
            <person name="Daligault H."/>
            <person name="Chain P.S."/>
            <person name="Chen A."/>
            <person name="Mavromatis K."/>
            <person name="Markowitz V."/>
            <person name="Szeto E."/>
            <person name="Mikhailova N."/>
            <person name="Pati A."/>
            <person name="Wagner M."/>
            <person name="Woyke T."/>
            <person name="Ollivier B."/>
            <person name="Klenk H.P."/>
            <person name="Spring S."/>
            <person name="Loy A."/>
        </authorList>
    </citation>
    <scope>NUCLEOTIDE SEQUENCE [LARGE SCALE GENOMIC DNA]</scope>
    <source>
        <strain evidence="3">DSM 22704 / JCM 16185 / SJ4</strain>
    </source>
</reference>
<accession>I4DAV7</accession>
<dbReference type="KEGG" id="dai:Desaci_4068"/>
<keyword evidence="1" id="KW-0812">Transmembrane</keyword>
<sequence>MLEKLRKLLKERFADTKYLLKFTLIGGTTISVVKDEENFNEFMTWYNSPSTNEFLIKNRSGFISINKEHLIEFHYSEITPKARIAAPIGYVLFHPVPKFLTLFSYLTLLLTGFVGSIVLLYLKNDLNISNLYLMFGHCFEFIGGFYLFFYTIISAMWAIKALLSDNHTLIDLDRYLSCSYEKNVTKFLFVNAVLIFVFFSRLNYGEFRAFVTMFFNY</sequence>
<dbReference type="RefSeq" id="WP_014828917.1">
    <property type="nucleotide sequence ID" value="NC_018068.1"/>
</dbReference>
<evidence type="ECO:0000256" key="1">
    <source>
        <dbReference type="SAM" id="Phobius"/>
    </source>
</evidence>
<keyword evidence="1" id="KW-1133">Transmembrane helix</keyword>
<evidence type="ECO:0000313" key="3">
    <source>
        <dbReference type="Proteomes" id="UP000002892"/>
    </source>
</evidence>
<organism evidence="2 3">
    <name type="scientific">Desulfosporosinus acidiphilus (strain DSM 22704 / JCM 16185 / SJ4)</name>
    <dbReference type="NCBI Taxonomy" id="646529"/>
    <lineage>
        <taxon>Bacteria</taxon>
        <taxon>Bacillati</taxon>
        <taxon>Bacillota</taxon>
        <taxon>Clostridia</taxon>
        <taxon>Eubacteriales</taxon>
        <taxon>Desulfitobacteriaceae</taxon>
        <taxon>Desulfosporosinus</taxon>
    </lineage>
</organism>
<feature type="transmembrane region" description="Helical" evidence="1">
    <location>
        <begin position="184"/>
        <end position="204"/>
    </location>
</feature>
<feature type="transmembrane region" description="Helical" evidence="1">
    <location>
        <begin position="142"/>
        <end position="163"/>
    </location>
</feature>
<dbReference type="HOGENOM" id="CLU_1270591_0_0_9"/>
<proteinExistence type="predicted"/>
<dbReference type="STRING" id="646529.Desaci_4068"/>
<dbReference type="EMBL" id="CP003639">
    <property type="protein sequence ID" value="AFM42931.1"/>
    <property type="molecule type" value="Genomic_DNA"/>
</dbReference>
<dbReference type="AlphaFoldDB" id="I4DAV7"/>
<keyword evidence="1" id="KW-0472">Membrane</keyword>
<dbReference type="Proteomes" id="UP000002892">
    <property type="component" value="Chromosome"/>
</dbReference>
<keyword evidence="3" id="KW-1185">Reference proteome</keyword>
<feature type="transmembrane region" description="Helical" evidence="1">
    <location>
        <begin position="102"/>
        <end position="122"/>
    </location>
</feature>